<evidence type="ECO:0000313" key="11">
    <source>
        <dbReference type="Proteomes" id="UP000239388"/>
    </source>
</evidence>
<keyword evidence="5 7" id="KW-0808">Transferase</keyword>
<dbReference type="FunFam" id="3.40.50.150:FF:000010">
    <property type="entry name" value="Protein-L-isoaspartate O-methyltransferase"/>
    <property type="match status" value="1"/>
</dbReference>
<evidence type="ECO:0000256" key="1">
    <source>
        <dbReference type="ARBA" id="ARBA00004496"/>
    </source>
</evidence>
<dbReference type="PANTHER" id="PTHR11579:SF0">
    <property type="entry name" value="PROTEIN-L-ISOASPARTATE(D-ASPARTATE) O-METHYLTRANSFERASE"/>
    <property type="match status" value="1"/>
</dbReference>
<comment type="catalytic activity">
    <reaction evidence="7">
        <text>[protein]-L-isoaspartate + S-adenosyl-L-methionine = [protein]-L-isoaspartate alpha-methyl ester + S-adenosyl-L-homocysteine</text>
        <dbReference type="Rhea" id="RHEA:12705"/>
        <dbReference type="Rhea" id="RHEA-COMP:12143"/>
        <dbReference type="Rhea" id="RHEA-COMP:12144"/>
        <dbReference type="ChEBI" id="CHEBI:57856"/>
        <dbReference type="ChEBI" id="CHEBI:59789"/>
        <dbReference type="ChEBI" id="CHEBI:90596"/>
        <dbReference type="ChEBI" id="CHEBI:90598"/>
        <dbReference type="EC" id="2.1.1.77"/>
    </reaction>
</comment>
<keyword evidence="4 7" id="KW-0489">Methyltransferase</keyword>
<dbReference type="HAMAP" id="MF_00090">
    <property type="entry name" value="PIMT"/>
    <property type="match status" value="1"/>
</dbReference>
<feature type="chain" id="PRO_5015715657" description="Protein-L-isoaspartate O-methyltransferase" evidence="9">
    <location>
        <begin position="28"/>
        <end position="407"/>
    </location>
</feature>
<dbReference type="AlphaFoldDB" id="A0A2S8GEA1"/>
<evidence type="ECO:0000256" key="5">
    <source>
        <dbReference type="ARBA" id="ARBA00022679"/>
    </source>
</evidence>
<comment type="function">
    <text evidence="7">Catalyzes the methyl esterification of L-isoaspartyl residues in peptides and proteins that result from spontaneous decomposition of normal L-aspartyl and L-asparaginyl residues. It plays a role in the repair and/or degradation of damaged proteins.</text>
</comment>
<dbReference type="PROSITE" id="PS01279">
    <property type="entry name" value="PCMT"/>
    <property type="match status" value="1"/>
</dbReference>
<proteinExistence type="inferred from homology"/>
<comment type="subcellular location">
    <subcellularLocation>
        <location evidence="1 7">Cytoplasm</location>
    </subcellularLocation>
</comment>
<evidence type="ECO:0000256" key="6">
    <source>
        <dbReference type="ARBA" id="ARBA00022691"/>
    </source>
</evidence>
<dbReference type="GO" id="GO:0005737">
    <property type="term" value="C:cytoplasm"/>
    <property type="evidence" value="ECO:0007669"/>
    <property type="project" value="UniProtKB-SubCell"/>
</dbReference>
<evidence type="ECO:0000256" key="8">
    <source>
        <dbReference type="SAM" id="MobiDB-lite"/>
    </source>
</evidence>
<reference evidence="10 11" key="1">
    <citation type="submission" date="2018-02" db="EMBL/GenBank/DDBJ databases">
        <title>Comparative genomes isolates from brazilian mangrove.</title>
        <authorList>
            <person name="Araujo J.E."/>
            <person name="Taketani R.G."/>
            <person name="Silva M.C.P."/>
            <person name="Loureco M.V."/>
            <person name="Andreote F.D."/>
        </authorList>
    </citation>
    <scope>NUCLEOTIDE SEQUENCE [LARGE SCALE GENOMIC DNA]</scope>
    <source>
        <strain evidence="10 11">NAP PRIS-MGV</strain>
    </source>
</reference>
<evidence type="ECO:0000256" key="9">
    <source>
        <dbReference type="SAM" id="SignalP"/>
    </source>
</evidence>
<protein>
    <recommendedName>
        <fullName evidence="7">Protein-L-isoaspartate O-methyltransferase</fullName>
        <ecNumber evidence="7">2.1.1.77</ecNumber>
    </recommendedName>
    <alternativeName>
        <fullName evidence="7">L-isoaspartyl protein carboxyl methyltransferase</fullName>
    </alternativeName>
    <alternativeName>
        <fullName evidence="7">Protein L-isoaspartyl methyltransferase</fullName>
    </alternativeName>
    <alternativeName>
        <fullName evidence="7">Protein-beta-aspartate methyltransferase</fullName>
        <shortName evidence="7">PIMT</shortName>
    </alternativeName>
</protein>
<dbReference type="InterPro" id="IPR000682">
    <property type="entry name" value="PCMT"/>
</dbReference>
<evidence type="ECO:0000256" key="7">
    <source>
        <dbReference type="HAMAP-Rule" id="MF_00090"/>
    </source>
</evidence>
<comment type="similarity">
    <text evidence="2 7">Belongs to the methyltransferase superfamily. L-isoaspartyl/D-aspartyl protein methyltransferase family.</text>
</comment>
<dbReference type="InterPro" id="IPR029063">
    <property type="entry name" value="SAM-dependent_MTases_sf"/>
</dbReference>
<evidence type="ECO:0000313" key="10">
    <source>
        <dbReference type="EMBL" id="PQO42785.1"/>
    </source>
</evidence>
<dbReference type="NCBIfam" id="NF001453">
    <property type="entry name" value="PRK00312.1"/>
    <property type="match status" value="1"/>
</dbReference>
<sequence>MNRSQSTTAWLLAVTFLALVVARTADARDPYEAARNNLVDTAIVANGVKDPRVIKSVRDTQRHEFVSASQRPQAYYDMALPIGEDQTISSPFIVAYMTESLEPKPTDKVLEIGTGSGYQAAILSPLVKDVYSIEIKEVLGRKAARTLQRLGYENVHTKVGDGYLGWPQYAPFDKIIVTCSPENVPQPLIDQLREGGKMVIPVGERYQQTLVLFTKKDGKLEADPLRPTLFVPMTGEAEDRREVKPDPANPRLENGDFEEPLAENSTVPGWYYQRQLELVEDSASPSGSHCLKLSNSDPGRVALALQGLALDGRQVHKLSIKGWVKTDGVGFGADRTLAPMLVISYYDEQRRELGRSAVGPFIGTQDWHEVDKTVSVPPTTREALFRISTFGAVGTMYVDKVSIETVR</sequence>
<keyword evidence="6 7" id="KW-0949">S-adenosyl-L-methionine</keyword>
<dbReference type="GO" id="GO:0030091">
    <property type="term" value="P:protein repair"/>
    <property type="evidence" value="ECO:0007669"/>
    <property type="project" value="UniProtKB-UniRule"/>
</dbReference>
<dbReference type="CDD" id="cd02440">
    <property type="entry name" value="AdoMet_MTases"/>
    <property type="match status" value="1"/>
</dbReference>
<evidence type="ECO:0000256" key="4">
    <source>
        <dbReference type="ARBA" id="ARBA00022603"/>
    </source>
</evidence>
<organism evidence="10 11">
    <name type="scientific">Blastopirellula marina</name>
    <dbReference type="NCBI Taxonomy" id="124"/>
    <lineage>
        <taxon>Bacteria</taxon>
        <taxon>Pseudomonadati</taxon>
        <taxon>Planctomycetota</taxon>
        <taxon>Planctomycetia</taxon>
        <taxon>Pirellulales</taxon>
        <taxon>Pirellulaceae</taxon>
        <taxon>Blastopirellula</taxon>
    </lineage>
</organism>
<name>A0A2S8GEA1_9BACT</name>
<dbReference type="GO" id="GO:0004719">
    <property type="term" value="F:protein-L-isoaspartate (D-aspartate) O-methyltransferase activity"/>
    <property type="evidence" value="ECO:0007669"/>
    <property type="project" value="UniProtKB-UniRule"/>
</dbReference>
<dbReference type="Gene3D" id="2.60.120.260">
    <property type="entry name" value="Galactose-binding domain-like"/>
    <property type="match status" value="1"/>
</dbReference>
<feature type="region of interest" description="Disordered" evidence="8">
    <location>
        <begin position="235"/>
        <end position="260"/>
    </location>
</feature>
<evidence type="ECO:0000256" key="3">
    <source>
        <dbReference type="ARBA" id="ARBA00022490"/>
    </source>
</evidence>
<dbReference type="Pfam" id="PF01135">
    <property type="entry name" value="PCMT"/>
    <property type="match status" value="1"/>
</dbReference>
<dbReference type="Proteomes" id="UP000239388">
    <property type="component" value="Unassembled WGS sequence"/>
</dbReference>
<comment type="caution">
    <text evidence="10">The sequence shown here is derived from an EMBL/GenBank/DDBJ whole genome shotgun (WGS) entry which is preliminary data.</text>
</comment>
<dbReference type="EC" id="2.1.1.77" evidence="7"/>
<dbReference type="GO" id="GO:0032259">
    <property type="term" value="P:methylation"/>
    <property type="evidence" value="ECO:0007669"/>
    <property type="project" value="UniProtKB-KW"/>
</dbReference>
<keyword evidence="9" id="KW-0732">Signal</keyword>
<feature type="signal peptide" evidence="9">
    <location>
        <begin position="1"/>
        <end position="27"/>
    </location>
</feature>
<dbReference type="SUPFAM" id="SSF53335">
    <property type="entry name" value="S-adenosyl-L-methionine-dependent methyltransferases"/>
    <property type="match status" value="1"/>
</dbReference>
<accession>A0A2S8GEA1</accession>
<keyword evidence="3 7" id="KW-0963">Cytoplasm</keyword>
<dbReference type="OrthoDB" id="9772751at2"/>
<dbReference type="Gene3D" id="3.40.50.150">
    <property type="entry name" value="Vaccinia Virus protein VP39"/>
    <property type="match status" value="1"/>
</dbReference>
<dbReference type="NCBIfam" id="TIGR00080">
    <property type="entry name" value="pimt"/>
    <property type="match status" value="1"/>
</dbReference>
<feature type="active site" evidence="7">
    <location>
        <position position="89"/>
    </location>
</feature>
<gene>
    <name evidence="7" type="primary">pcm</name>
    <name evidence="10" type="ORF">C5Y98_01120</name>
</gene>
<evidence type="ECO:0000256" key="2">
    <source>
        <dbReference type="ARBA" id="ARBA00005369"/>
    </source>
</evidence>
<dbReference type="RefSeq" id="WP_105350770.1">
    <property type="nucleotide sequence ID" value="NZ_PUIB01000002.1"/>
</dbReference>
<dbReference type="PANTHER" id="PTHR11579">
    <property type="entry name" value="PROTEIN-L-ISOASPARTATE O-METHYLTRANSFERASE"/>
    <property type="match status" value="1"/>
</dbReference>
<dbReference type="EMBL" id="PUIB01000002">
    <property type="protein sequence ID" value="PQO42785.1"/>
    <property type="molecule type" value="Genomic_DNA"/>
</dbReference>